<evidence type="ECO:0000259" key="2">
    <source>
        <dbReference type="PROSITE" id="PS50943"/>
    </source>
</evidence>
<dbReference type="Proteomes" id="UP000215596">
    <property type="component" value="Unassembled WGS sequence"/>
</dbReference>
<keyword evidence="1" id="KW-0238">DNA-binding</keyword>
<reference evidence="3 4" key="1">
    <citation type="submission" date="2017-07" db="EMBL/GenBank/DDBJ databases">
        <title>Isolation and whole genome analysis of endospore-forming bacteria from heroin.</title>
        <authorList>
            <person name="Kalinowski J."/>
            <person name="Ahrens B."/>
            <person name="Al-Dilaimi A."/>
            <person name="Winkler A."/>
            <person name="Wibberg D."/>
            <person name="Schleenbecker U."/>
            <person name="Ruckert C."/>
            <person name="Wolfel R."/>
            <person name="Grass G."/>
        </authorList>
    </citation>
    <scope>NUCLEOTIDE SEQUENCE [LARGE SCALE GENOMIC DNA]</scope>
    <source>
        <strain evidence="3 4">7537-G1</strain>
    </source>
</reference>
<feature type="domain" description="HTH cro/C1-type" evidence="2">
    <location>
        <begin position="10"/>
        <end position="64"/>
    </location>
</feature>
<dbReference type="Pfam" id="PF03848">
    <property type="entry name" value="TehB"/>
    <property type="match status" value="1"/>
</dbReference>
<dbReference type="PROSITE" id="PS50943">
    <property type="entry name" value="HTH_CROC1"/>
    <property type="match status" value="1"/>
</dbReference>
<gene>
    <name evidence="3" type="ORF">CHH67_23625</name>
</gene>
<comment type="caution">
    <text evidence="3">The sequence shown here is derived from an EMBL/GenBank/DDBJ whole genome shotgun (WGS) entry which is preliminary data.</text>
</comment>
<dbReference type="PANTHER" id="PTHR46558">
    <property type="entry name" value="TRACRIPTIONAL REGULATORY PROTEIN-RELATED-RELATED"/>
    <property type="match status" value="1"/>
</dbReference>
<dbReference type="InterPro" id="IPR001387">
    <property type="entry name" value="Cro/C1-type_HTH"/>
</dbReference>
<dbReference type="SUPFAM" id="SSF53335">
    <property type="entry name" value="S-adenosyl-L-methionine-dependent methyltransferases"/>
    <property type="match status" value="1"/>
</dbReference>
<dbReference type="CDD" id="cd00093">
    <property type="entry name" value="HTH_XRE"/>
    <property type="match status" value="1"/>
</dbReference>
<dbReference type="SMART" id="SM00530">
    <property type="entry name" value="HTH_XRE"/>
    <property type="match status" value="1"/>
</dbReference>
<sequence length="273" mass="31385">MNHHKLSQNIYRYRKEQGLTQERLAQQLGVTFQAVSKWENGQSLPDVSLLPELSRQLAVSMDRLFGYTSAGKPVTIYEEEYKTPDYYWGTEPSVTCYKVLELMPPTRRLKVLDIGCGEGKDAVFLARNGYDVTAFDISDAGIEKTKMLAERTGVHVHVFKADIRDFRLETEFDIVYSSGVLHYIRPEYRAEIFNNYKQFTAKGGMHFLNVFVQKPFIAPPPENEPYAYDWISGELLSLYHDWMIHDCPEVVFDCNSSGVPHQHAMSKLIAQKL</sequence>
<dbReference type="GO" id="GO:0003677">
    <property type="term" value="F:DNA binding"/>
    <property type="evidence" value="ECO:0007669"/>
    <property type="project" value="UniProtKB-KW"/>
</dbReference>
<dbReference type="EMBL" id="NPBY01000085">
    <property type="protein sequence ID" value="PAD71972.1"/>
    <property type="molecule type" value="Genomic_DNA"/>
</dbReference>
<proteinExistence type="predicted"/>
<organism evidence="3 4">
    <name type="scientific">Paenibacillus campinasensis</name>
    <dbReference type="NCBI Taxonomy" id="66347"/>
    <lineage>
        <taxon>Bacteria</taxon>
        <taxon>Bacillati</taxon>
        <taxon>Bacillota</taxon>
        <taxon>Bacilli</taxon>
        <taxon>Bacillales</taxon>
        <taxon>Paenibacillaceae</taxon>
        <taxon>Paenibacillus</taxon>
    </lineage>
</organism>
<accession>A0A268EFR4</accession>
<dbReference type="CDD" id="cd02440">
    <property type="entry name" value="AdoMet_MTases"/>
    <property type="match status" value="1"/>
</dbReference>
<dbReference type="PANTHER" id="PTHR46558:SF11">
    <property type="entry name" value="HTH-TYPE TRANSCRIPTIONAL REGULATOR XRE"/>
    <property type="match status" value="1"/>
</dbReference>
<evidence type="ECO:0000256" key="1">
    <source>
        <dbReference type="ARBA" id="ARBA00023125"/>
    </source>
</evidence>
<dbReference type="OrthoDB" id="9804312at2"/>
<dbReference type="Pfam" id="PF01381">
    <property type="entry name" value="HTH_3"/>
    <property type="match status" value="1"/>
</dbReference>
<dbReference type="InterPro" id="IPR029063">
    <property type="entry name" value="SAM-dependent_MTases_sf"/>
</dbReference>
<dbReference type="Gene3D" id="1.10.260.40">
    <property type="entry name" value="lambda repressor-like DNA-binding domains"/>
    <property type="match status" value="1"/>
</dbReference>
<dbReference type="Gene3D" id="3.40.50.150">
    <property type="entry name" value="Vaccinia Virus protein VP39"/>
    <property type="match status" value="1"/>
</dbReference>
<evidence type="ECO:0000313" key="4">
    <source>
        <dbReference type="Proteomes" id="UP000215596"/>
    </source>
</evidence>
<name>A0A268EFR4_9BACL</name>
<evidence type="ECO:0000313" key="3">
    <source>
        <dbReference type="EMBL" id="PAD71972.1"/>
    </source>
</evidence>
<dbReference type="InterPro" id="IPR015985">
    <property type="entry name" value="TehB-like_dom"/>
</dbReference>
<dbReference type="AlphaFoldDB" id="A0A268EFR4"/>
<dbReference type="SUPFAM" id="SSF47413">
    <property type="entry name" value="lambda repressor-like DNA-binding domains"/>
    <property type="match status" value="1"/>
</dbReference>
<dbReference type="RefSeq" id="WP_095267831.1">
    <property type="nucleotide sequence ID" value="NZ_NPBY01000085.1"/>
</dbReference>
<dbReference type="InterPro" id="IPR010982">
    <property type="entry name" value="Lambda_DNA-bd_dom_sf"/>
</dbReference>
<protein>
    <submittedName>
        <fullName evidence="3">XRE family transcriptional regulator</fullName>
    </submittedName>
</protein>